<accession>A0AAW1NXV6</accession>
<gene>
    <name evidence="6" type="ORF">WJX73_003593</name>
</gene>
<keyword evidence="7" id="KW-1185">Reference proteome</keyword>
<reference evidence="6 7" key="1">
    <citation type="journal article" date="2024" name="Nat. Commun.">
        <title>Phylogenomics reveals the evolutionary origins of lichenization in chlorophyte algae.</title>
        <authorList>
            <person name="Puginier C."/>
            <person name="Libourel C."/>
            <person name="Otte J."/>
            <person name="Skaloud P."/>
            <person name="Haon M."/>
            <person name="Grisel S."/>
            <person name="Petersen M."/>
            <person name="Berrin J.G."/>
            <person name="Delaux P.M."/>
            <person name="Dal Grande F."/>
            <person name="Keller J."/>
        </authorList>
    </citation>
    <scope>NUCLEOTIDE SEQUENCE [LARGE SCALE GENOMIC DNA]</scope>
    <source>
        <strain evidence="6 7">SAG 2036</strain>
    </source>
</reference>
<proteinExistence type="predicted"/>
<dbReference type="Proteomes" id="UP001465755">
    <property type="component" value="Unassembled WGS sequence"/>
</dbReference>
<organism evidence="6 7">
    <name type="scientific">Symbiochloris irregularis</name>
    <dbReference type="NCBI Taxonomy" id="706552"/>
    <lineage>
        <taxon>Eukaryota</taxon>
        <taxon>Viridiplantae</taxon>
        <taxon>Chlorophyta</taxon>
        <taxon>core chlorophytes</taxon>
        <taxon>Trebouxiophyceae</taxon>
        <taxon>Trebouxiales</taxon>
        <taxon>Trebouxiaceae</taxon>
        <taxon>Symbiochloris</taxon>
    </lineage>
</organism>
<protein>
    <recommendedName>
        <fullName evidence="5">CCT domain-containing protein</fullName>
    </recommendedName>
</protein>
<dbReference type="GO" id="GO:0003700">
    <property type="term" value="F:DNA-binding transcription factor activity"/>
    <property type="evidence" value="ECO:0007669"/>
    <property type="project" value="TreeGrafter"/>
</dbReference>
<evidence type="ECO:0000313" key="6">
    <source>
        <dbReference type="EMBL" id="KAK9797005.1"/>
    </source>
</evidence>
<evidence type="ECO:0000259" key="5">
    <source>
        <dbReference type="PROSITE" id="PS51017"/>
    </source>
</evidence>
<dbReference type="PANTHER" id="PTHR31319:SF77">
    <property type="entry name" value="ZINC FINGER PROTEIN CONSTANS-LIKE 4"/>
    <property type="match status" value="1"/>
</dbReference>
<dbReference type="EMBL" id="JALJOQ010000111">
    <property type="protein sequence ID" value="KAK9797005.1"/>
    <property type="molecule type" value="Genomic_DNA"/>
</dbReference>
<evidence type="ECO:0000256" key="4">
    <source>
        <dbReference type="SAM" id="MobiDB-lite"/>
    </source>
</evidence>
<feature type="compositionally biased region" description="Acidic residues" evidence="4">
    <location>
        <begin position="391"/>
        <end position="412"/>
    </location>
</feature>
<evidence type="ECO:0000256" key="1">
    <source>
        <dbReference type="ARBA" id="ARBA00004123"/>
    </source>
</evidence>
<dbReference type="InterPro" id="IPR010402">
    <property type="entry name" value="CCT_domain"/>
</dbReference>
<comment type="caution">
    <text evidence="6">The sequence shown here is derived from an EMBL/GenBank/DDBJ whole genome shotgun (WGS) entry which is preliminary data.</text>
</comment>
<dbReference type="GO" id="GO:0005634">
    <property type="term" value="C:nucleus"/>
    <property type="evidence" value="ECO:0007669"/>
    <property type="project" value="UniProtKB-SubCell"/>
</dbReference>
<evidence type="ECO:0000256" key="2">
    <source>
        <dbReference type="ARBA" id="ARBA00023242"/>
    </source>
</evidence>
<keyword evidence="2 3" id="KW-0539">Nucleus</keyword>
<evidence type="ECO:0000313" key="7">
    <source>
        <dbReference type="Proteomes" id="UP001465755"/>
    </source>
</evidence>
<feature type="region of interest" description="Disordered" evidence="4">
    <location>
        <begin position="386"/>
        <end position="412"/>
    </location>
</feature>
<dbReference type="PANTHER" id="PTHR31319">
    <property type="entry name" value="ZINC FINGER PROTEIN CONSTANS-LIKE 4"/>
    <property type="match status" value="1"/>
</dbReference>
<comment type="subcellular location">
    <subcellularLocation>
        <location evidence="1 3">Nucleus</location>
    </subcellularLocation>
</comment>
<evidence type="ECO:0000256" key="3">
    <source>
        <dbReference type="PROSITE-ProRule" id="PRU00357"/>
    </source>
</evidence>
<name>A0AAW1NXV6_9CHLO</name>
<feature type="domain" description="CCT" evidence="5">
    <location>
        <begin position="329"/>
        <end position="371"/>
    </location>
</feature>
<sequence>MTAARERHVTREHAALLLFYPLKDESRNSRIIRRVTKVTTFGQTAAFRQEPRASSYSLLQPFAGKSATQAAVARSHRARTRVSGKEYRRALQRCWPNDQQLMASLQPGHHHTFTAERMHSHDLLDDFLRPPGKDANEMFDLDGSLFGPELWDVDQASTASPSDGVVPNGLMPDMDRASSSSSSSNSTQASPPVCPEAATASLLAYFSYPQTMNTQHVVGPAAAAAPWQMMPVVLPVTSQLPPPYRPKWQPVPAQASSPPVPAAQLAQAPTTVPVMAVKAESLSESEDFKPICVKAEPVVCLPAGAEAEVEGEAPNSFRSCLSNSRQLDRKERVRRYQEKRKRRTFEKTIRYQSRKAYAEVRPRIKGRFATREEVKAMKAAAAAGLPYCPPTEEDADEDSCDDDDVEEYIPRR</sequence>
<dbReference type="AlphaFoldDB" id="A0AAW1NXV6"/>
<dbReference type="PROSITE" id="PS51017">
    <property type="entry name" value="CCT"/>
    <property type="match status" value="1"/>
</dbReference>
<dbReference type="Pfam" id="PF06203">
    <property type="entry name" value="CCT"/>
    <property type="match status" value="1"/>
</dbReference>
<dbReference type="InterPro" id="IPR045281">
    <property type="entry name" value="CONSTANS-like"/>
</dbReference>
<feature type="region of interest" description="Disordered" evidence="4">
    <location>
        <begin position="156"/>
        <end position="193"/>
    </location>
</feature>